<dbReference type="InterPro" id="IPR036526">
    <property type="entry name" value="C-N_Hydrolase_sf"/>
</dbReference>
<dbReference type="AlphaFoldDB" id="A0A4V2UQU5"/>
<dbReference type="UniPathway" id="UPA00253">
    <property type="reaction ID" value="UER00334"/>
</dbReference>
<reference evidence="11 12" key="1">
    <citation type="submission" date="2019-03" db="EMBL/GenBank/DDBJ databases">
        <title>Genomic Encyclopedia of Type Strains, Phase IV (KMG-IV): sequencing the most valuable type-strain genomes for metagenomic binning, comparative biology and taxonomic classification.</title>
        <authorList>
            <person name="Goeker M."/>
        </authorList>
    </citation>
    <scope>NUCLEOTIDE SEQUENCE [LARGE SCALE GENOMIC DNA]</scope>
    <source>
        <strain evidence="11 12">DSM 103923</strain>
    </source>
</reference>
<protein>
    <recommendedName>
        <fullName evidence="7 8">Glutamine-dependent NAD(+) synthetase</fullName>
        <ecNumber evidence="7 8">6.3.5.1</ecNumber>
    </recommendedName>
    <alternativeName>
        <fullName evidence="7 8">NAD(+) synthase [glutamine-hydrolyzing]</fullName>
    </alternativeName>
</protein>
<dbReference type="FunFam" id="3.40.50.620:FF:000106">
    <property type="entry name" value="Glutamine-dependent NAD(+) synthetase"/>
    <property type="match status" value="1"/>
</dbReference>
<keyword evidence="6 7" id="KW-0520">NAD</keyword>
<dbReference type="HAMAP" id="MF_02090">
    <property type="entry name" value="NadE_glutamine_dep"/>
    <property type="match status" value="1"/>
</dbReference>
<feature type="domain" description="CN hydrolase" evidence="10">
    <location>
        <begin position="2"/>
        <end position="242"/>
    </location>
</feature>
<proteinExistence type="inferred from homology"/>
<dbReference type="Gene3D" id="3.60.110.10">
    <property type="entry name" value="Carbon-nitrogen hydrolase"/>
    <property type="match status" value="1"/>
</dbReference>
<evidence type="ECO:0000256" key="1">
    <source>
        <dbReference type="ARBA" id="ARBA00005188"/>
    </source>
</evidence>
<dbReference type="Proteomes" id="UP000295135">
    <property type="component" value="Unassembled WGS sequence"/>
</dbReference>
<comment type="pathway">
    <text evidence="1 7 8">Cofactor biosynthesis; NAD(+) biosynthesis; NAD(+) from deamido-NAD(+) (L-Gln route): step 1/1.</text>
</comment>
<feature type="binding site" evidence="7">
    <location>
        <position position="394"/>
    </location>
    <ligand>
        <name>deamido-NAD(+)</name>
        <dbReference type="ChEBI" id="CHEBI:58437"/>
        <note>ligand shared between two neighboring subunits</note>
    </ligand>
</feature>
<feature type="binding site" evidence="7">
    <location>
        <position position="365"/>
    </location>
    <ligand>
        <name>deamido-NAD(+)</name>
        <dbReference type="ChEBI" id="CHEBI:58437"/>
        <note>ligand shared between two neighboring subunits</note>
    </ligand>
</feature>
<comment type="function">
    <text evidence="7">Catalyzes the ATP-dependent amidation of deamido-NAD to form NAD. Uses L-glutamine as a nitrogen source.</text>
</comment>
<organism evidence="11 12">
    <name type="scientific">Sulfuritortus calidifontis</name>
    <dbReference type="NCBI Taxonomy" id="1914471"/>
    <lineage>
        <taxon>Bacteria</taxon>
        <taxon>Pseudomonadati</taxon>
        <taxon>Pseudomonadota</taxon>
        <taxon>Betaproteobacteria</taxon>
        <taxon>Nitrosomonadales</taxon>
        <taxon>Thiobacillaceae</taxon>
        <taxon>Sulfuritortus</taxon>
    </lineage>
</organism>
<dbReference type="GO" id="GO:0003952">
    <property type="term" value="F:NAD+ synthase (glutamine-hydrolyzing) activity"/>
    <property type="evidence" value="ECO:0007669"/>
    <property type="project" value="UniProtKB-UniRule"/>
</dbReference>
<evidence type="ECO:0000256" key="2">
    <source>
        <dbReference type="ARBA" id="ARBA00007145"/>
    </source>
</evidence>
<dbReference type="PANTHER" id="PTHR23090">
    <property type="entry name" value="NH 3 /GLUTAMINE-DEPENDENT NAD + SYNTHETASE"/>
    <property type="match status" value="1"/>
</dbReference>
<comment type="caution">
    <text evidence="7">Lacks conserved residue(s) required for the propagation of feature annotation.</text>
</comment>
<dbReference type="Pfam" id="PF00795">
    <property type="entry name" value="CN_hydrolase"/>
    <property type="match status" value="1"/>
</dbReference>
<evidence type="ECO:0000256" key="8">
    <source>
        <dbReference type="PIRNR" id="PIRNR006630"/>
    </source>
</evidence>
<evidence type="ECO:0000256" key="6">
    <source>
        <dbReference type="ARBA" id="ARBA00023027"/>
    </source>
</evidence>
<feature type="binding site" evidence="7">
    <location>
        <begin position="282"/>
        <end position="289"/>
    </location>
    <ligand>
        <name>ATP</name>
        <dbReference type="ChEBI" id="CHEBI:30616"/>
    </ligand>
</feature>
<comment type="catalytic activity">
    <reaction evidence="7 8">
        <text>deamido-NAD(+) + L-glutamine + ATP + H2O = L-glutamate + AMP + diphosphate + NAD(+) + H(+)</text>
        <dbReference type="Rhea" id="RHEA:24384"/>
        <dbReference type="ChEBI" id="CHEBI:15377"/>
        <dbReference type="ChEBI" id="CHEBI:15378"/>
        <dbReference type="ChEBI" id="CHEBI:29985"/>
        <dbReference type="ChEBI" id="CHEBI:30616"/>
        <dbReference type="ChEBI" id="CHEBI:33019"/>
        <dbReference type="ChEBI" id="CHEBI:57540"/>
        <dbReference type="ChEBI" id="CHEBI:58359"/>
        <dbReference type="ChEBI" id="CHEBI:58437"/>
        <dbReference type="ChEBI" id="CHEBI:456215"/>
        <dbReference type="EC" id="6.3.5.1"/>
    </reaction>
</comment>
<dbReference type="NCBIfam" id="NF010588">
    <property type="entry name" value="PRK13981.1"/>
    <property type="match status" value="1"/>
</dbReference>
<dbReference type="InterPro" id="IPR003694">
    <property type="entry name" value="NAD_synthase"/>
</dbReference>
<evidence type="ECO:0000256" key="9">
    <source>
        <dbReference type="RuleBase" id="RU003811"/>
    </source>
</evidence>
<evidence type="ECO:0000259" key="10">
    <source>
        <dbReference type="PROSITE" id="PS50263"/>
    </source>
</evidence>
<feature type="binding site" evidence="7">
    <location>
        <position position="172"/>
    </location>
    <ligand>
        <name>L-glutamine</name>
        <dbReference type="ChEBI" id="CHEBI:58359"/>
    </ligand>
</feature>
<dbReference type="SUPFAM" id="SSF52402">
    <property type="entry name" value="Adenine nucleotide alpha hydrolases-like"/>
    <property type="match status" value="1"/>
</dbReference>
<comment type="caution">
    <text evidence="11">The sequence shown here is derived from an EMBL/GenBank/DDBJ whole genome shotgun (WGS) entry which is preliminary data.</text>
</comment>
<dbReference type="Pfam" id="PF02540">
    <property type="entry name" value="NAD_synthase"/>
    <property type="match status" value="1"/>
</dbReference>
<dbReference type="InterPro" id="IPR022310">
    <property type="entry name" value="NAD/GMP_synthase"/>
</dbReference>
<feature type="active site" description="Proton acceptor; for glutaminase activity" evidence="7">
    <location>
        <position position="42"/>
    </location>
</feature>
<dbReference type="InterPro" id="IPR003010">
    <property type="entry name" value="C-N_Hydrolase"/>
</dbReference>
<feature type="binding site" evidence="7">
    <location>
        <position position="178"/>
    </location>
    <ligand>
        <name>L-glutamine</name>
        <dbReference type="ChEBI" id="CHEBI:58359"/>
    </ligand>
</feature>
<evidence type="ECO:0000256" key="7">
    <source>
        <dbReference type="HAMAP-Rule" id="MF_02090"/>
    </source>
</evidence>
<dbReference type="PANTHER" id="PTHR23090:SF9">
    <property type="entry name" value="GLUTAMINE-DEPENDENT NAD(+) SYNTHETASE"/>
    <property type="match status" value="1"/>
</dbReference>
<keyword evidence="3 7" id="KW-0436">Ligase</keyword>
<feature type="binding site" evidence="7">
    <location>
        <position position="389"/>
    </location>
    <ligand>
        <name>ATP</name>
        <dbReference type="ChEBI" id="CHEBI:30616"/>
    </ligand>
</feature>
<dbReference type="InterPro" id="IPR014729">
    <property type="entry name" value="Rossmann-like_a/b/a_fold"/>
</dbReference>
<accession>A0A4V2UQU5</accession>
<dbReference type="NCBIfam" id="TIGR00552">
    <property type="entry name" value="nadE"/>
    <property type="match status" value="1"/>
</dbReference>
<evidence type="ECO:0000256" key="5">
    <source>
        <dbReference type="ARBA" id="ARBA00022840"/>
    </source>
</evidence>
<evidence type="ECO:0000256" key="4">
    <source>
        <dbReference type="ARBA" id="ARBA00022741"/>
    </source>
</evidence>
<dbReference type="InterPro" id="IPR014445">
    <property type="entry name" value="Gln-dep_NAD_synthase"/>
</dbReference>
<dbReference type="EMBL" id="SLZY01000004">
    <property type="protein sequence ID" value="TCS72652.1"/>
    <property type="molecule type" value="Genomic_DNA"/>
</dbReference>
<dbReference type="PROSITE" id="PS50263">
    <property type="entry name" value="CN_HYDROLASE"/>
    <property type="match status" value="1"/>
</dbReference>
<gene>
    <name evidence="7" type="primary">nadE</name>
    <name evidence="11" type="ORF">EDC61_10463</name>
</gene>
<dbReference type="GO" id="GO:0004359">
    <property type="term" value="F:glutaminase activity"/>
    <property type="evidence" value="ECO:0007669"/>
    <property type="project" value="InterPro"/>
</dbReference>
<feature type="binding site" evidence="7">
    <location>
        <position position="504"/>
    </location>
    <ligand>
        <name>deamido-NAD(+)</name>
        <dbReference type="ChEBI" id="CHEBI:58437"/>
        <note>ligand shared between two neighboring subunits</note>
    </ligand>
</feature>
<keyword evidence="12" id="KW-1185">Reference proteome</keyword>
<dbReference type="PIRSF" id="PIRSF006630">
    <property type="entry name" value="NADS_GAT"/>
    <property type="match status" value="1"/>
</dbReference>
<dbReference type="EC" id="6.3.5.1" evidence="7 8"/>
<dbReference type="GO" id="GO:0005737">
    <property type="term" value="C:cytoplasm"/>
    <property type="evidence" value="ECO:0007669"/>
    <property type="project" value="InterPro"/>
</dbReference>
<dbReference type="Gene3D" id="3.40.50.620">
    <property type="entry name" value="HUPs"/>
    <property type="match status" value="1"/>
</dbReference>
<evidence type="ECO:0000313" key="12">
    <source>
        <dbReference type="Proteomes" id="UP000295135"/>
    </source>
</evidence>
<dbReference type="GO" id="GO:0009435">
    <property type="term" value="P:NAD+ biosynthetic process"/>
    <property type="evidence" value="ECO:0007669"/>
    <property type="project" value="UniProtKB-UniRule"/>
</dbReference>
<feature type="binding site" evidence="7">
    <location>
        <position position="116"/>
    </location>
    <ligand>
        <name>L-glutamine</name>
        <dbReference type="ChEBI" id="CHEBI:58359"/>
    </ligand>
</feature>
<sequence>MIRIALAQFNPVVGDLAGNAARIADLADQAAVAGAALLLTPELALCGYPPEDLALRDDFYAENARVLAGLARHLPQGLAVVVGHPLMADGRRYNAATVLRDGQTLGVYRKQQLPNYSVFDEVRTFSPGSAPCVFEVDGIRFGINICEDIWFPEPMAQAKAAGAEVMLVLNASPFHVGKQTERHAVAHARVFENGLPLIYLNMVGGQDELIFDGGSFAVDAQGKIAAQCPAFEEGLHLVELNDGVPKGEWHDWPGIEASVYQALVVGVRDYIGKNGFAGALVGLSGGIDSALTVAVAADALGPERVHAVMMPSRYTADISLQDAEQLAKNLGIHYSVQPIKPMFDAFLAELAGEFAGRAADTTEENIQARIRGVLLMALSNKFGKLVLTTGNKSEMATGYATLYGDMAGGYAVLKDISKTLVWALSRYRNSLSPVIPERIITRPPSAELKPDQVDQDSLPPYDILDAIMERYVELDRSPAEIVAEGFDEATVRKVVRLIDFSEYKRRQAPPGIRVTRRGFGRDRRYPITNKYRAPFR</sequence>
<dbReference type="CDD" id="cd07570">
    <property type="entry name" value="GAT_Gln-NAD-synth"/>
    <property type="match status" value="1"/>
</dbReference>
<dbReference type="GO" id="GO:0008795">
    <property type="term" value="F:NAD+ synthase activity"/>
    <property type="evidence" value="ECO:0007669"/>
    <property type="project" value="UniProtKB-UniRule"/>
</dbReference>
<comment type="similarity">
    <text evidence="9">Belongs to the NAD synthetase family.</text>
</comment>
<feature type="active site" description="Nucleophile; for glutaminase activity" evidence="7">
    <location>
        <position position="146"/>
    </location>
</feature>
<dbReference type="SUPFAM" id="SSF56317">
    <property type="entry name" value="Carbon-nitrogen hydrolase"/>
    <property type="match status" value="1"/>
</dbReference>
<feature type="active site" description="For glutaminase activity" evidence="7">
    <location>
        <position position="110"/>
    </location>
</feature>
<dbReference type="GO" id="GO:0005524">
    <property type="term" value="F:ATP binding"/>
    <property type="evidence" value="ECO:0007669"/>
    <property type="project" value="UniProtKB-UniRule"/>
</dbReference>
<name>A0A4V2UQU5_9PROT</name>
<keyword evidence="4 7" id="KW-0547">Nucleotide-binding</keyword>
<comment type="similarity">
    <text evidence="2 7 8">In the C-terminal section; belongs to the NAD synthetase family.</text>
</comment>
<evidence type="ECO:0000256" key="3">
    <source>
        <dbReference type="ARBA" id="ARBA00022598"/>
    </source>
</evidence>
<evidence type="ECO:0000313" key="11">
    <source>
        <dbReference type="EMBL" id="TCS72652.1"/>
    </source>
</evidence>
<dbReference type="CDD" id="cd00553">
    <property type="entry name" value="NAD_synthase"/>
    <property type="match status" value="1"/>
</dbReference>
<keyword evidence="5 7" id="KW-0067">ATP-binding</keyword>